<dbReference type="PANTHER" id="PTHR30250">
    <property type="entry name" value="PST FAMILY PREDICTED COLANIC ACID TRANSPORTER"/>
    <property type="match status" value="1"/>
</dbReference>
<accession>A0A2D2D041</accession>
<feature type="transmembrane region" description="Helical" evidence="6">
    <location>
        <begin position="274"/>
        <end position="294"/>
    </location>
</feature>
<evidence type="ECO:0000256" key="3">
    <source>
        <dbReference type="ARBA" id="ARBA00022692"/>
    </source>
</evidence>
<evidence type="ECO:0000313" key="8">
    <source>
        <dbReference type="Proteomes" id="UP000230709"/>
    </source>
</evidence>
<dbReference type="PANTHER" id="PTHR30250:SF31">
    <property type="entry name" value="INNER MEMBRANE PROTEIN YGHQ"/>
    <property type="match status" value="1"/>
</dbReference>
<organism evidence="7 8">
    <name type="scientific">Methylosinus trichosporium (strain ATCC 35070 / NCIMB 11131 / UNIQEM 75 / OB3b)</name>
    <dbReference type="NCBI Taxonomy" id="595536"/>
    <lineage>
        <taxon>Bacteria</taxon>
        <taxon>Pseudomonadati</taxon>
        <taxon>Pseudomonadota</taxon>
        <taxon>Alphaproteobacteria</taxon>
        <taxon>Hyphomicrobiales</taxon>
        <taxon>Methylocystaceae</taxon>
        <taxon>Methylosinus</taxon>
    </lineage>
</organism>
<dbReference type="AlphaFoldDB" id="A0A2D2D041"/>
<feature type="transmembrane region" description="Helical" evidence="6">
    <location>
        <begin position="7"/>
        <end position="27"/>
    </location>
</feature>
<keyword evidence="3 6" id="KW-0812">Transmembrane</keyword>
<feature type="transmembrane region" description="Helical" evidence="6">
    <location>
        <begin position="73"/>
        <end position="91"/>
    </location>
</feature>
<evidence type="ECO:0000256" key="4">
    <source>
        <dbReference type="ARBA" id="ARBA00022989"/>
    </source>
</evidence>
<reference evidence="8" key="1">
    <citation type="submission" date="2017-10" db="EMBL/GenBank/DDBJ databases">
        <title>Completed PacBio SMRT sequence of Methylosinus trichosporium OB3b reveals presence of a third large plasmid.</title>
        <authorList>
            <person name="Charles T.C."/>
            <person name="Lynch M.D.J."/>
            <person name="Heil J.R."/>
            <person name="Cheng J."/>
        </authorList>
    </citation>
    <scope>NUCLEOTIDE SEQUENCE [LARGE SCALE GENOMIC DNA]</scope>
    <source>
        <strain evidence="8">OB3b</strain>
    </source>
</reference>
<evidence type="ECO:0000256" key="6">
    <source>
        <dbReference type="SAM" id="Phobius"/>
    </source>
</evidence>
<keyword evidence="8" id="KW-1185">Reference proteome</keyword>
<gene>
    <name evidence="7" type="ORF">CQW49_11070</name>
</gene>
<dbReference type="RefSeq" id="WP_003614657.1">
    <property type="nucleotide sequence ID" value="NZ_ADVE02000001.1"/>
</dbReference>
<feature type="transmembrane region" description="Helical" evidence="6">
    <location>
        <begin position="404"/>
        <end position="423"/>
    </location>
</feature>
<feature type="transmembrane region" description="Helical" evidence="6">
    <location>
        <begin position="201"/>
        <end position="221"/>
    </location>
</feature>
<dbReference type="InterPro" id="IPR050833">
    <property type="entry name" value="Poly_Biosynth_Transport"/>
</dbReference>
<dbReference type="GO" id="GO:0005886">
    <property type="term" value="C:plasma membrane"/>
    <property type="evidence" value="ECO:0007669"/>
    <property type="project" value="UniProtKB-SubCell"/>
</dbReference>
<dbReference type="EMBL" id="CP023737">
    <property type="protein sequence ID" value="ATQ68361.1"/>
    <property type="molecule type" value="Genomic_DNA"/>
</dbReference>
<sequence>MLARQTAVYFAANLFSAVFGLANTMIFTRLFAVTAYGEYLLGFAYATLLVSVLGSALKLAILREQARGNDIRGVVLAALLLFLPAVPGFYLGGRLFGLAPLVAASATLLALAMSLFEIGQDVLRAEQKTTPYLRGTVLRALSVSALGVGVALAAAHGAALLAASACAYLFAATLFWRAAWGSARPVFDRARFRAIARAGAPFTLSMALMALATVADRFLLAELAGVGAAAEYAASLDLVRQALLIPAVSVSAAFVPMAVRLLAEEGEAAARAGLARSLELLLAAALPACVGMALVSPQLADLLLGPDFRATARFAMPVLAMAVAFQILTQQYTHTSFLLSNRNLFYLINTGSILLFNLIVSALLILRFGLDGAVWGRLAAEIFGFANAYVLSRRAFVLPFPFGRIARVVAATAAMALVVRALSGEAATLPPLAGLLLQVAAGAGAYAAVAFALDIAELRALASGAALRLFTKSGLAAAGPRRWRRAE</sequence>
<feature type="transmembrane region" description="Helical" evidence="6">
    <location>
        <begin position="344"/>
        <end position="368"/>
    </location>
</feature>
<feature type="transmembrane region" description="Helical" evidence="6">
    <location>
        <begin position="374"/>
        <end position="392"/>
    </location>
</feature>
<name>A0A2D2D041_METT3</name>
<evidence type="ECO:0000256" key="2">
    <source>
        <dbReference type="ARBA" id="ARBA00022475"/>
    </source>
</evidence>
<keyword evidence="4 6" id="KW-1133">Transmembrane helix</keyword>
<feature type="transmembrane region" description="Helical" evidence="6">
    <location>
        <begin position="39"/>
        <end position="61"/>
    </location>
</feature>
<comment type="subcellular location">
    <subcellularLocation>
        <location evidence="1">Cell membrane</location>
        <topology evidence="1">Multi-pass membrane protein</topology>
    </subcellularLocation>
</comment>
<evidence type="ECO:0000256" key="1">
    <source>
        <dbReference type="ARBA" id="ARBA00004651"/>
    </source>
</evidence>
<dbReference type="STRING" id="595536.GCA_000178815_02951"/>
<feature type="transmembrane region" description="Helical" evidence="6">
    <location>
        <begin position="97"/>
        <end position="116"/>
    </location>
</feature>
<protein>
    <submittedName>
        <fullName evidence="7">Polysaccharide biosynthesis protein</fullName>
    </submittedName>
</protein>
<proteinExistence type="predicted"/>
<evidence type="ECO:0000256" key="5">
    <source>
        <dbReference type="ARBA" id="ARBA00023136"/>
    </source>
</evidence>
<feature type="transmembrane region" description="Helical" evidence="6">
    <location>
        <begin position="241"/>
        <end position="262"/>
    </location>
</feature>
<dbReference type="Pfam" id="PF13440">
    <property type="entry name" value="Polysacc_synt_3"/>
    <property type="match status" value="1"/>
</dbReference>
<feature type="transmembrane region" description="Helical" evidence="6">
    <location>
        <begin position="314"/>
        <end position="332"/>
    </location>
</feature>
<keyword evidence="5 6" id="KW-0472">Membrane</keyword>
<feature type="transmembrane region" description="Helical" evidence="6">
    <location>
        <begin position="137"/>
        <end position="155"/>
    </location>
</feature>
<evidence type="ECO:0000313" key="7">
    <source>
        <dbReference type="EMBL" id="ATQ68361.1"/>
    </source>
</evidence>
<dbReference type="Proteomes" id="UP000230709">
    <property type="component" value="Chromosome"/>
</dbReference>
<feature type="transmembrane region" description="Helical" evidence="6">
    <location>
        <begin position="161"/>
        <end position="180"/>
    </location>
</feature>
<feature type="transmembrane region" description="Helical" evidence="6">
    <location>
        <begin position="435"/>
        <end position="453"/>
    </location>
</feature>
<keyword evidence="2" id="KW-1003">Cell membrane</keyword>
<dbReference type="KEGG" id="mtw:CQW49_11070"/>